<evidence type="ECO:0000313" key="1">
    <source>
        <dbReference type="EMBL" id="KAK2143566.1"/>
    </source>
</evidence>
<evidence type="ECO:0000313" key="2">
    <source>
        <dbReference type="Proteomes" id="UP001208570"/>
    </source>
</evidence>
<dbReference type="EMBL" id="JAODUP010000831">
    <property type="protein sequence ID" value="KAK2143566.1"/>
    <property type="molecule type" value="Genomic_DNA"/>
</dbReference>
<protein>
    <submittedName>
        <fullName evidence="1">Uncharacterized protein</fullName>
    </submittedName>
</protein>
<keyword evidence="2" id="KW-1185">Reference proteome</keyword>
<comment type="caution">
    <text evidence="1">The sequence shown here is derived from an EMBL/GenBank/DDBJ whole genome shotgun (WGS) entry which is preliminary data.</text>
</comment>
<accession>A0AAD9IZ02</accession>
<proteinExistence type="predicted"/>
<dbReference type="Proteomes" id="UP001208570">
    <property type="component" value="Unassembled WGS sequence"/>
</dbReference>
<sequence length="123" mass="13676">MKCEAARARDSTRLGQARDCHLNEYMHVTLYSTYLAAVLESNATPVHRNFDIISTEIPMFYSSMVTVLGATTTTASILHKQRVMSSSENSQQAAMAKHLESRLLATISSFIKHQKDDQQPSGV</sequence>
<name>A0AAD9IZ02_9ANNE</name>
<dbReference type="AlphaFoldDB" id="A0AAD9IZ02"/>
<organism evidence="1 2">
    <name type="scientific">Paralvinella palmiformis</name>
    <dbReference type="NCBI Taxonomy" id="53620"/>
    <lineage>
        <taxon>Eukaryota</taxon>
        <taxon>Metazoa</taxon>
        <taxon>Spiralia</taxon>
        <taxon>Lophotrochozoa</taxon>
        <taxon>Annelida</taxon>
        <taxon>Polychaeta</taxon>
        <taxon>Sedentaria</taxon>
        <taxon>Canalipalpata</taxon>
        <taxon>Terebellida</taxon>
        <taxon>Terebelliformia</taxon>
        <taxon>Alvinellidae</taxon>
        <taxon>Paralvinella</taxon>
    </lineage>
</organism>
<reference evidence="1" key="1">
    <citation type="journal article" date="2023" name="Mol. Biol. Evol.">
        <title>Third-Generation Sequencing Reveals the Adaptive Role of the Epigenome in Three Deep-Sea Polychaetes.</title>
        <authorList>
            <person name="Perez M."/>
            <person name="Aroh O."/>
            <person name="Sun Y."/>
            <person name="Lan Y."/>
            <person name="Juniper S.K."/>
            <person name="Young C.R."/>
            <person name="Angers B."/>
            <person name="Qian P.Y."/>
        </authorList>
    </citation>
    <scope>NUCLEOTIDE SEQUENCE</scope>
    <source>
        <strain evidence="1">P08H-3</strain>
    </source>
</reference>
<gene>
    <name evidence="1" type="ORF">LSH36_831g00042</name>
</gene>